<evidence type="ECO:0000256" key="1">
    <source>
        <dbReference type="ARBA" id="ARBA00022737"/>
    </source>
</evidence>
<dbReference type="InterPro" id="IPR051023">
    <property type="entry name" value="PP2A_Regulatory_Subunit_A"/>
</dbReference>
<dbReference type="InterPro" id="IPR011989">
    <property type="entry name" value="ARM-like"/>
</dbReference>
<dbReference type="SUPFAM" id="SSF48371">
    <property type="entry name" value="ARM repeat"/>
    <property type="match status" value="1"/>
</dbReference>
<evidence type="ECO:0000313" key="2">
    <source>
        <dbReference type="EMBL" id="RHY30121.1"/>
    </source>
</evidence>
<protein>
    <recommendedName>
        <fullName evidence="4">HEAT repeat-containing protein 1</fullName>
    </recommendedName>
</protein>
<accession>A0A418AX48</accession>
<name>A0A418AX48_9STRA</name>
<dbReference type="AlphaFoldDB" id="A0A418AX48"/>
<sequence>MAKLLGPDLTEKHLVPAFAYFLDDVDDVKLGSITHFCDFLARVPPSSRSRFLPELAKFTALPSKFKLKWRFRALVAQQLPSFCTVFDAPATFDAVAPLVFSLSQDDVATVRDASIAGYVDVFEAKLKTAFVKLATSDPVLNVRLLAARILLDVAPVYAEPEEALQALDKETDAEIQAVVARLKQAREEHAAQ</sequence>
<dbReference type="GO" id="GO:0019888">
    <property type="term" value="F:protein phosphatase regulator activity"/>
    <property type="evidence" value="ECO:0007669"/>
    <property type="project" value="TreeGrafter"/>
</dbReference>
<proteinExistence type="predicted"/>
<keyword evidence="1" id="KW-0677">Repeat</keyword>
<dbReference type="Proteomes" id="UP000285060">
    <property type="component" value="Unassembled WGS sequence"/>
</dbReference>
<dbReference type="InterPro" id="IPR016024">
    <property type="entry name" value="ARM-type_fold"/>
</dbReference>
<organism evidence="2 3">
    <name type="scientific">Aphanomyces invadans</name>
    <dbReference type="NCBI Taxonomy" id="157072"/>
    <lineage>
        <taxon>Eukaryota</taxon>
        <taxon>Sar</taxon>
        <taxon>Stramenopiles</taxon>
        <taxon>Oomycota</taxon>
        <taxon>Saprolegniomycetes</taxon>
        <taxon>Saprolegniales</taxon>
        <taxon>Verrucalvaceae</taxon>
        <taxon>Aphanomyces</taxon>
    </lineage>
</organism>
<dbReference type="VEuPathDB" id="FungiDB:H310_02744"/>
<dbReference type="GO" id="GO:0005737">
    <property type="term" value="C:cytoplasm"/>
    <property type="evidence" value="ECO:0007669"/>
    <property type="project" value="TreeGrafter"/>
</dbReference>
<gene>
    <name evidence="2" type="ORF">DYB32_004601</name>
</gene>
<dbReference type="EMBL" id="QUSY01000354">
    <property type="protein sequence ID" value="RHY30121.1"/>
    <property type="molecule type" value="Genomic_DNA"/>
</dbReference>
<dbReference type="PANTHER" id="PTHR10648:SF1">
    <property type="entry name" value="SERINE_THREONINE-PROTEIN PHOSPHATASE 4 REGULATORY SUBUNIT 1"/>
    <property type="match status" value="1"/>
</dbReference>
<evidence type="ECO:0000313" key="3">
    <source>
        <dbReference type="Proteomes" id="UP000285060"/>
    </source>
</evidence>
<comment type="caution">
    <text evidence="2">The sequence shown here is derived from an EMBL/GenBank/DDBJ whole genome shotgun (WGS) entry which is preliminary data.</text>
</comment>
<dbReference type="PANTHER" id="PTHR10648">
    <property type="entry name" value="SERINE/THREONINE-PROTEIN PHOSPHATASE PP2A 65 KDA REGULATORY SUBUNIT"/>
    <property type="match status" value="1"/>
</dbReference>
<dbReference type="Gene3D" id="1.25.10.10">
    <property type="entry name" value="Leucine-rich Repeat Variant"/>
    <property type="match status" value="1"/>
</dbReference>
<evidence type="ECO:0008006" key="4">
    <source>
        <dbReference type="Google" id="ProtNLM"/>
    </source>
</evidence>
<keyword evidence="3" id="KW-1185">Reference proteome</keyword>
<reference evidence="2 3" key="1">
    <citation type="submission" date="2018-08" db="EMBL/GenBank/DDBJ databases">
        <title>Aphanomyces genome sequencing and annotation.</title>
        <authorList>
            <person name="Minardi D."/>
            <person name="Oidtmann B."/>
            <person name="Van Der Giezen M."/>
            <person name="Studholme D.J."/>
        </authorList>
    </citation>
    <scope>NUCLEOTIDE SEQUENCE [LARGE SCALE GENOMIC DNA]</scope>
    <source>
        <strain evidence="2 3">NJM0002</strain>
    </source>
</reference>